<dbReference type="OrthoDB" id="9807740at2"/>
<dbReference type="EC" id="3.1.-.-" evidence="9"/>
<evidence type="ECO:0000256" key="1">
    <source>
        <dbReference type="ARBA" id="ARBA00010875"/>
    </source>
</evidence>
<feature type="binding site" evidence="9">
    <location>
        <position position="131"/>
    </location>
    <ligand>
        <name>Zn(2+)</name>
        <dbReference type="ChEBI" id="CHEBI:29105"/>
        <note>catalytic</note>
    </ligand>
</feature>
<reference evidence="10 11" key="1">
    <citation type="submission" date="2019-03" db="EMBL/GenBank/DDBJ databases">
        <title>Sequencing the genomes of 1000 actinobacteria strains.</title>
        <authorList>
            <person name="Klenk H.-P."/>
        </authorList>
    </citation>
    <scope>NUCLEOTIDE SEQUENCE [LARGE SCALE GENOMIC DNA]</scope>
    <source>
        <strain evidence="10 11">DSM 18936</strain>
    </source>
</reference>
<keyword evidence="3 9" id="KW-0698">rRNA processing</keyword>
<evidence type="ECO:0000256" key="2">
    <source>
        <dbReference type="ARBA" id="ARBA00022517"/>
    </source>
</evidence>
<keyword evidence="9" id="KW-0963">Cytoplasm</keyword>
<feature type="binding site" evidence="9">
    <location>
        <position position="137"/>
    </location>
    <ligand>
        <name>Zn(2+)</name>
        <dbReference type="ChEBI" id="CHEBI:29105"/>
        <note>catalytic</note>
    </ligand>
</feature>
<dbReference type="EMBL" id="SOAU01000001">
    <property type="protein sequence ID" value="TDT16170.1"/>
    <property type="molecule type" value="Genomic_DNA"/>
</dbReference>
<sequence>MADPVSPTGVDAPSEVEVVVEDQQTDVEIDAPRWAALAAHTLRAEGARGELTLTFVDADEIAALNEEHMGKSGPTDVLSFPLDALDPPTTGEPILLGDVVVCPAVAAEAAPSHAGSLDDELALLVVHGCLHVMGHDHADPDETEIMRARELEVLTEHYWHGPAPAGFRQEQGQ</sequence>
<dbReference type="PANTHER" id="PTHR46986">
    <property type="entry name" value="ENDORIBONUCLEASE YBEY, CHLOROPLASTIC"/>
    <property type="match status" value="1"/>
</dbReference>
<dbReference type="InterPro" id="IPR023091">
    <property type="entry name" value="MetalPrtase_cat_dom_sf_prd"/>
</dbReference>
<dbReference type="GO" id="GO:0004222">
    <property type="term" value="F:metalloendopeptidase activity"/>
    <property type="evidence" value="ECO:0007669"/>
    <property type="project" value="InterPro"/>
</dbReference>
<evidence type="ECO:0000256" key="9">
    <source>
        <dbReference type="HAMAP-Rule" id="MF_00009"/>
    </source>
</evidence>
<keyword evidence="8 9" id="KW-0862">Zinc</keyword>
<evidence type="ECO:0000256" key="7">
    <source>
        <dbReference type="ARBA" id="ARBA00022801"/>
    </source>
</evidence>
<keyword evidence="5 9" id="KW-0479">Metal-binding</keyword>
<evidence type="ECO:0000313" key="11">
    <source>
        <dbReference type="Proteomes" id="UP000294558"/>
    </source>
</evidence>
<dbReference type="Gene3D" id="3.40.390.30">
    <property type="entry name" value="Metalloproteases ('zincins'), catalytic domain"/>
    <property type="match status" value="1"/>
</dbReference>
<comment type="similarity">
    <text evidence="1 9">Belongs to the endoribonuclease YbeY family.</text>
</comment>
<dbReference type="Pfam" id="PF02130">
    <property type="entry name" value="YbeY"/>
    <property type="match status" value="1"/>
</dbReference>
<comment type="caution">
    <text evidence="10">The sequence shown here is derived from an EMBL/GenBank/DDBJ whole genome shotgun (WGS) entry which is preliminary data.</text>
</comment>
<comment type="cofactor">
    <cofactor evidence="9">
        <name>Zn(2+)</name>
        <dbReference type="ChEBI" id="CHEBI:29105"/>
    </cofactor>
    <text evidence="9">Binds 1 zinc ion.</text>
</comment>
<dbReference type="GO" id="GO:0005737">
    <property type="term" value="C:cytoplasm"/>
    <property type="evidence" value="ECO:0007669"/>
    <property type="project" value="UniProtKB-SubCell"/>
</dbReference>
<comment type="subcellular location">
    <subcellularLocation>
        <location evidence="9">Cytoplasm</location>
    </subcellularLocation>
</comment>
<dbReference type="RefSeq" id="WP_133868569.1">
    <property type="nucleotide sequence ID" value="NZ_SOAU01000001.1"/>
</dbReference>
<dbReference type="GO" id="GO:0004521">
    <property type="term" value="F:RNA endonuclease activity"/>
    <property type="evidence" value="ECO:0007669"/>
    <property type="project" value="UniProtKB-UniRule"/>
</dbReference>
<dbReference type="Proteomes" id="UP000294558">
    <property type="component" value="Unassembled WGS sequence"/>
</dbReference>
<evidence type="ECO:0000256" key="8">
    <source>
        <dbReference type="ARBA" id="ARBA00022833"/>
    </source>
</evidence>
<keyword evidence="7 9" id="KW-0378">Hydrolase</keyword>
<dbReference type="GO" id="GO:0006364">
    <property type="term" value="P:rRNA processing"/>
    <property type="evidence" value="ECO:0007669"/>
    <property type="project" value="UniProtKB-UniRule"/>
</dbReference>
<evidence type="ECO:0000256" key="3">
    <source>
        <dbReference type="ARBA" id="ARBA00022552"/>
    </source>
</evidence>
<keyword evidence="6 9" id="KW-0255">Endonuclease</keyword>
<dbReference type="InterPro" id="IPR002036">
    <property type="entry name" value="YbeY"/>
</dbReference>
<dbReference type="HAMAP" id="MF_00009">
    <property type="entry name" value="Endoribonucl_YbeY"/>
    <property type="match status" value="1"/>
</dbReference>
<evidence type="ECO:0000313" key="10">
    <source>
        <dbReference type="EMBL" id="TDT16170.1"/>
    </source>
</evidence>
<evidence type="ECO:0000256" key="4">
    <source>
        <dbReference type="ARBA" id="ARBA00022722"/>
    </source>
</evidence>
<dbReference type="GO" id="GO:0008270">
    <property type="term" value="F:zinc ion binding"/>
    <property type="evidence" value="ECO:0007669"/>
    <property type="project" value="UniProtKB-UniRule"/>
</dbReference>
<dbReference type="AlphaFoldDB" id="A0A4R7HZC0"/>
<comment type="function">
    <text evidence="9">Single strand-specific metallo-endoribonuclease involved in late-stage 70S ribosome quality control and in maturation of the 3' terminus of the 16S rRNA.</text>
</comment>
<gene>
    <name evidence="9" type="primary">ybeY</name>
    <name evidence="10" type="ORF">BDK89_1754</name>
</gene>
<organism evidence="10 11">
    <name type="scientific">Ilumatobacter fluminis</name>
    <dbReference type="NCBI Taxonomy" id="467091"/>
    <lineage>
        <taxon>Bacteria</taxon>
        <taxon>Bacillati</taxon>
        <taxon>Actinomycetota</taxon>
        <taxon>Acidimicrobiia</taxon>
        <taxon>Acidimicrobiales</taxon>
        <taxon>Ilumatobacteraceae</taxon>
        <taxon>Ilumatobacter</taxon>
    </lineage>
</organism>
<feature type="binding site" evidence="9">
    <location>
        <position position="127"/>
    </location>
    <ligand>
        <name>Zn(2+)</name>
        <dbReference type="ChEBI" id="CHEBI:29105"/>
        <note>catalytic</note>
    </ligand>
</feature>
<dbReference type="NCBIfam" id="TIGR00043">
    <property type="entry name" value="rRNA maturation RNase YbeY"/>
    <property type="match status" value="1"/>
</dbReference>
<keyword evidence="2 9" id="KW-0690">Ribosome biogenesis</keyword>
<evidence type="ECO:0000256" key="6">
    <source>
        <dbReference type="ARBA" id="ARBA00022759"/>
    </source>
</evidence>
<evidence type="ECO:0000256" key="5">
    <source>
        <dbReference type="ARBA" id="ARBA00022723"/>
    </source>
</evidence>
<accession>A0A4R7HZC0</accession>
<keyword evidence="11" id="KW-1185">Reference proteome</keyword>
<name>A0A4R7HZC0_9ACTN</name>
<keyword evidence="4 9" id="KW-0540">Nuclease</keyword>
<dbReference type="SUPFAM" id="SSF55486">
    <property type="entry name" value="Metalloproteases ('zincins'), catalytic domain"/>
    <property type="match status" value="1"/>
</dbReference>
<dbReference type="PANTHER" id="PTHR46986:SF1">
    <property type="entry name" value="ENDORIBONUCLEASE YBEY, CHLOROPLASTIC"/>
    <property type="match status" value="1"/>
</dbReference>
<protein>
    <recommendedName>
        <fullName evidence="9">Endoribonuclease YbeY</fullName>
        <ecNumber evidence="9">3.1.-.-</ecNumber>
    </recommendedName>
</protein>
<proteinExistence type="inferred from homology"/>